<gene>
    <name evidence="2" type="ORF">QC761_0075650</name>
</gene>
<feature type="region of interest" description="Disordered" evidence="1">
    <location>
        <begin position="20"/>
        <end position="90"/>
    </location>
</feature>
<protein>
    <submittedName>
        <fullName evidence="2">Uncharacterized protein</fullName>
    </submittedName>
</protein>
<sequence>MQHPKATIRALLKILPSPKLPSALFRSPSRRSPNKCSSPPAELHMPKRPAFIPRTGACRLSPRRFGKPDHAPRTAGLLSSPPAAKSASTAPHTVRGIYFSAVQLPSDGGKQHNASG</sequence>
<comment type="caution">
    <text evidence="2">The sequence shown here is derived from an EMBL/GenBank/DDBJ whole genome shotgun (WGS) entry which is preliminary data.</text>
</comment>
<accession>A0ABR0FES3</accession>
<reference evidence="2 3" key="1">
    <citation type="journal article" date="2023" name="bioRxiv">
        <title>High-quality genome assemblies of four members of thePodospora anserinaspecies complex.</title>
        <authorList>
            <person name="Ament-Velasquez S.L."/>
            <person name="Vogan A.A."/>
            <person name="Wallerman O."/>
            <person name="Hartmann F."/>
            <person name="Gautier V."/>
            <person name="Silar P."/>
            <person name="Giraud T."/>
            <person name="Johannesson H."/>
        </authorList>
    </citation>
    <scope>NUCLEOTIDE SEQUENCE [LARGE SCALE GENOMIC DNA]</scope>
    <source>
        <strain evidence="2 3">CBS 112042</strain>
    </source>
</reference>
<dbReference type="Proteomes" id="UP001322138">
    <property type="component" value="Unassembled WGS sequence"/>
</dbReference>
<feature type="compositionally biased region" description="Low complexity" evidence="1">
    <location>
        <begin position="79"/>
        <end position="90"/>
    </location>
</feature>
<proteinExistence type="predicted"/>
<evidence type="ECO:0000256" key="1">
    <source>
        <dbReference type="SAM" id="MobiDB-lite"/>
    </source>
</evidence>
<evidence type="ECO:0000313" key="3">
    <source>
        <dbReference type="Proteomes" id="UP001322138"/>
    </source>
</evidence>
<organism evidence="2 3">
    <name type="scientific">Podospora bellae-mahoneyi</name>
    <dbReference type="NCBI Taxonomy" id="2093777"/>
    <lineage>
        <taxon>Eukaryota</taxon>
        <taxon>Fungi</taxon>
        <taxon>Dikarya</taxon>
        <taxon>Ascomycota</taxon>
        <taxon>Pezizomycotina</taxon>
        <taxon>Sordariomycetes</taxon>
        <taxon>Sordariomycetidae</taxon>
        <taxon>Sordariales</taxon>
        <taxon>Podosporaceae</taxon>
        <taxon>Podospora</taxon>
    </lineage>
</organism>
<keyword evidence="3" id="KW-1185">Reference proteome</keyword>
<evidence type="ECO:0000313" key="2">
    <source>
        <dbReference type="EMBL" id="KAK4641590.1"/>
    </source>
</evidence>
<dbReference type="RefSeq" id="XP_062730566.1">
    <property type="nucleotide sequence ID" value="XM_062872761.1"/>
</dbReference>
<dbReference type="GeneID" id="87892045"/>
<dbReference type="EMBL" id="JAFFGZ010000007">
    <property type="protein sequence ID" value="KAK4641590.1"/>
    <property type="molecule type" value="Genomic_DNA"/>
</dbReference>
<name>A0ABR0FES3_9PEZI</name>